<dbReference type="Proteomes" id="UP001596398">
    <property type="component" value="Unassembled WGS sequence"/>
</dbReference>
<proteinExistence type="predicted"/>
<evidence type="ECO:0000313" key="4">
    <source>
        <dbReference type="Proteomes" id="UP001596398"/>
    </source>
</evidence>
<gene>
    <name evidence="3" type="ORF">ACFQJ4_13620</name>
</gene>
<dbReference type="InterPro" id="IPR001279">
    <property type="entry name" value="Metallo-B-lactamas"/>
</dbReference>
<organism evidence="3 4">
    <name type="scientific">Halosegnis marinus</name>
    <dbReference type="NCBI Taxonomy" id="3034023"/>
    <lineage>
        <taxon>Archaea</taxon>
        <taxon>Methanobacteriati</taxon>
        <taxon>Methanobacteriota</taxon>
        <taxon>Stenosarchaea group</taxon>
        <taxon>Halobacteria</taxon>
        <taxon>Halobacteriales</taxon>
        <taxon>Natronomonadaceae</taxon>
        <taxon>Halosegnis</taxon>
    </lineage>
</organism>
<comment type="caution">
    <text evidence="3">The sequence shown here is derived from an EMBL/GenBank/DDBJ whole genome shotgun (WGS) entry which is preliminary data.</text>
</comment>
<dbReference type="GO" id="GO:0016787">
    <property type="term" value="F:hydrolase activity"/>
    <property type="evidence" value="ECO:0007669"/>
    <property type="project" value="UniProtKB-KW"/>
</dbReference>
<dbReference type="PANTHER" id="PTHR43546">
    <property type="entry name" value="UPF0173 METAL-DEPENDENT HYDROLASE MJ1163-RELATED"/>
    <property type="match status" value="1"/>
</dbReference>
<keyword evidence="4" id="KW-1185">Reference proteome</keyword>
<dbReference type="AlphaFoldDB" id="A0ABD5ZST4"/>
<accession>A0ABD5ZST4</accession>
<dbReference type="InterPro" id="IPR036866">
    <property type="entry name" value="RibonucZ/Hydroxyglut_hydro"/>
</dbReference>
<name>A0ABD5ZST4_9EURY</name>
<dbReference type="InterPro" id="IPR050114">
    <property type="entry name" value="UPF0173_UPF0282_UlaG_hydrolase"/>
</dbReference>
<dbReference type="Gene3D" id="3.60.15.10">
    <property type="entry name" value="Ribonuclease Z/Hydroxyacylglutathione hydrolase-like"/>
    <property type="match status" value="1"/>
</dbReference>
<dbReference type="Pfam" id="PF12706">
    <property type="entry name" value="Lactamase_B_2"/>
    <property type="match status" value="1"/>
</dbReference>
<dbReference type="EMBL" id="JBHTAP010000001">
    <property type="protein sequence ID" value="MFC7236352.1"/>
    <property type="molecule type" value="Genomic_DNA"/>
</dbReference>
<feature type="domain" description="Metallo-beta-lactamase" evidence="2">
    <location>
        <begin position="20"/>
        <end position="208"/>
    </location>
</feature>
<evidence type="ECO:0000256" key="1">
    <source>
        <dbReference type="ARBA" id="ARBA00022801"/>
    </source>
</evidence>
<evidence type="ECO:0000259" key="2">
    <source>
        <dbReference type="Pfam" id="PF12706"/>
    </source>
</evidence>
<evidence type="ECO:0000313" key="3">
    <source>
        <dbReference type="EMBL" id="MFC7236352.1"/>
    </source>
</evidence>
<dbReference type="PANTHER" id="PTHR43546:SF9">
    <property type="entry name" value="L-ASCORBATE-6-PHOSPHATE LACTONASE ULAG-RELATED"/>
    <property type="match status" value="1"/>
</dbReference>
<dbReference type="GeneID" id="79268069"/>
<keyword evidence="1" id="KW-0378">Hydrolase</keyword>
<reference evidence="3 4" key="1">
    <citation type="journal article" date="2019" name="Int. J. Syst. Evol. Microbiol.">
        <title>The Global Catalogue of Microorganisms (GCM) 10K type strain sequencing project: providing services to taxonomists for standard genome sequencing and annotation.</title>
        <authorList>
            <consortium name="The Broad Institute Genomics Platform"/>
            <consortium name="The Broad Institute Genome Sequencing Center for Infectious Disease"/>
            <person name="Wu L."/>
            <person name="Ma J."/>
        </authorList>
    </citation>
    <scope>NUCLEOTIDE SEQUENCE [LARGE SCALE GENOMIC DNA]</scope>
    <source>
        <strain evidence="3 4">DT85</strain>
    </source>
</reference>
<protein>
    <submittedName>
        <fullName evidence="3">MBL fold metallo-hydrolase</fullName>
    </submittedName>
</protein>
<dbReference type="RefSeq" id="WP_276234509.1">
    <property type="nucleotide sequence ID" value="NZ_CP119802.1"/>
</dbReference>
<sequence>MASVRLVRHATLDLDFDGTRLLVDPMLGAPGDIDPIPNSPNQRPNPLVELPDLDRSVFDAVVVTHLHRDHLDDAARERLPADIPVICQPEDAEELRETFTDVRPVSGVEEFDGVTVSATPARHGTGDLAEQMGPVTGFLFDADETVYVAGDTVWYGPVADVLASHDPDLAVVNTGEAQFVEGDPITMTREGVAAFAGATDADVVAVHMEAINHCLCTRADLRDHLDAEGVENVAIPDDGATVSR</sequence>
<dbReference type="SUPFAM" id="SSF56281">
    <property type="entry name" value="Metallo-hydrolase/oxidoreductase"/>
    <property type="match status" value="1"/>
</dbReference>